<keyword evidence="1" id="KW-0812">Transmembrane</keyword>
<sequence>MPVFDTPRAPSGEQNAPGVTVFFGGACVFVGRGFGLVVVGRGLGFFVVGCTVGLTVVRVGAGLELGLRLGVAGTSAVVGAAVVGTVSTGACSVVGSAARLRGAAVVGFGSGLPVKI</sequence>
<organism evidence="2 3">
    <name type="scientific">Paractinoplanes aksuensis</name>
    <dbReference type="NCBI Taxonomy" id="2939490"/>
    <lineage>
        <taxon>Bacteria</taxon>
        <taxon>Bacillati</taxon>
        <taxon>Actinomycetota</taxon>
        <taxon>Actinomycetes</taxon>
        <taxon>Micromonosporales</taxon>
        <taxon>Micromonosporaceae</taxon>
        <taxon>Paractinoplanes</taxon>
    </lineage>
</organism>
<comment type="caution">
    <text evidence="2">The sequence shown here is derived from an EMBL/GenBank/DDBJ whole genome shotgun (WGS) entry which is preliminary data.</text>
</comment>
<keyword evidence="1" id="KW-0472">Membrane</keyword>
<protein>
    <submittedName>
        <fullName evidence="2">Uncharacterized protein</fullName>
    </submittedName>
</protein>
<feature type="transmembrane region" description="Helical" evidence="1">
    <location>
        <begin position="45"/>
        <end position="63"/>
    </location>
</feature>
<reference evidence="2 3" key="1">
    <citation type="submission" date="2022-06" db="EMBL/GenBank/DDBJ databases">
        <title>New Species of the Genus Actinoplanes, ActinopZanes ferrugineus.</title>
        <authorList>
            <person name="Ding P."/>
        </authorList>
    </citation>
    <scope>NUCLEOTIDE SEQUENCE [LARGE SCALE GENOMIC DNA]</scope>
    <source>
        <strain evidence="2 3">TRM88003</strain>
    </source>
</reference>
<name>A0ABT1DJW8_9ACTN</name>
<gene>
    <name evidence="2" type="ORF">M1L60_10975</name>
</gene>
<dbReference type="EMBL" id="JAMYJR010000010">
    <property type="protein sequence ID" value="MCO8271115.1"/>
    <property type="molecule type" value="Genomic_DNA"/>
</dbReference>
<dbReference type="Proteomes" id="UP001523369">
    <property type="component" value="Unassembled WGS sequence"/>
</dbReference>
<feature type="transmembrane region" description="Helical" evidence="1">
    <location>
        <begin position="20"/>
        <end position="38"/>
    </location>
</feature>
<feature type="transmembrane region" description="Helical" evidence="1">
    <location>
        <begin position="69"/>
        <end position="94"/>
    </location>
</feature>
<evidence type="ECO:0000313" key="3">
    <source>
        <dbReference type="Proteomes" id="UP001523369"/>
    </source>
</evidence>
<keyword evidence="1" id="KW-1133">Transmembrane helix</keyword>
<accession>A0ABT1DJW8</accession>
<dbReference type="RefSeq" id="WP_253237248.1">
    <property type="nucleotide sequence ID" value="NZ_JAMYJR010000010.1"/>
</dbReference>
<keyword evidence="3" id="KW-1185">Reference proteome</keyword>
<evidence type="ECO:0000256" key="1">
    <source>
        <dbReference type="SAM" id="Phobius"/>
    </source>
</evidence>
<evidence type="ECO:0000313" key="2">
    <source>
        <dbReference type="EMBL" id="MCO8271115.1"/>
    </source>
</evidence>
<proteinExistence type="predicted"/>